<organism evidence="2 3">
    <name type="scientific">Iphiclides podalirius</name>
    <name type="common">scarce swallowtail</name>
    <dbReference type="NCBI Taxonomy" id="110791"/>
    <lineage>
        <taxon>Eukaryota</taxon>
        <taxon>Metazoa</taxon>
        <taxon>Ecdysozoa</taxon>
        <taxon>Arthropoda</taxon>
        <taxon>Hexapoda</taxon>
        <taxon>Insecta</taxon>
        <taxon>Pterygota</taxon>
        <taxon>Neoptera</taxon>
        <taxon>Endopterygota</taxon>
        <taxon>Lepidoptera</taxon>
        <taxon>Glossata</taxon>
        <taxon>Ditrysia</taxon>
        <taxon>Papilionoidea</taxon>
        <taxon>Papilionidae</taxon>
        <taxon>Papilioninae</taxon>
        <taxon>Iphiclides</taxon>
    </lineage>
</organism>
<feature type="region of interest" description="Disordered" evidence="1">
    <location>
        <begin position="1"/>
        <end position="86"/>
    </location>
</feature>
<name>A0ABN8IAR7_9NEOP</name>
<evidence type="ECO:0000313" key="2">
    <source>
        <dbReference type="EMBL" id="CAH2052367.1"/>
    </source>
</evidence>
<feature type="compositionally biased region" description="Pro residues" evidence="1">
    <location>
        <begin position="41"/>
        <end position="50"/>
    </location>
</feature>
<dbReference type="EMBL" id="OW152832">
    <property type="protein sequence ID" value="CAH2052367.1"/>
    <property type="molecule type" value="Genomic_DNA"/>
</dbReference>
<proteinExistence type="predicted"/>
<protein>
    <submittedName>
        <fullName evidence="2">Uncharacterized protein</fullName>
    </submittedName>
</protein>
<reference evidence="2" key="1">
    <citation type="submission" date="2022-03" db="EMBL/GenBank/DDBJ databases">
        <authorList>
            <person name="Martin H S."/>
        </authorList>
    </citation>
    <scope>NUCLEOTIDE SEQUENCE</scope>
</reference>
<gene>
    <name evidence="2" type="ORF">IPOD504_LOCUS8191</name>
</gene>
<feature type="non-terminal residue" evidence="2">
    <location>
        <position position="86"/>
    </location>
</feature>
<feature type="compositionally biased region" description="Polar residues" evidence="1">
    <location>
        <begin position="73"/>
        <end position="86"/>
    </location>
</feature>
<dbReference type="Proteomes" id="UP000837857">
    <property type="component" value="Chromosome 20"/>
</dbReference>
<accession>A0ABN8IAR7</accession>
<sequence>MRCFDLNRAPFPPTPSSGRAADADASLAAVRRKKCDDPIRPTSPPQPAHPPLLREIPDTTAADGRLGGFGKSTRPQSNTGNMSQFD</sequence>
<keyword evidence="3" id="KW-1185">Reference proteome</keyword>
<evidence type="ECO:0000256" key="1">
    <source>
        <dbReference type="SAM" id="MobiDB-lite"/>
    </source>
</evidence>
<evidence type="ECO:0000313" key="3">
    <source>
        <dbReference type="Proteomes" id="UP000837857"/>
    </source>
</evidence>